<evidence type="ECO:0000313" key="10">
    <source>
        <dbReference type="EMBL" id="SDM88549.1"/>
    </source>
</evidence>
<evidence type="ECO:0000259" key="8">
    <source>
        <dbReference type="Pfam" id="PF02551"/>
    </source>
</evidence>
<evidence type="ECO:0000256" key="3">
    <source>
        <dbReference type="ARBA" id="ARBA00022801"/>
    </source>
</evidence>
<evidence type="ECO:0000256" key="1">
    <source>
        <dbReference type="ARBA" id="ARBA00006538"/>
    </source>
</evidence>
<keyword evidence="11" id="KW-1185">Reference proteome</keyword>
<sequence>MTEVARAAAADPAGASSAVPVPLAADGVPHGQPVLDRLVALLDLERIEENIFRGVSPEASPVRVFGGQVAGQALVAAGRTVPAERGVHSLHSYFIRAGDPSIPIVYEVDRIRDGRSFTTRRVVAVQRGKAIFALSASFQTAEEGLDHGDEMPEVPDPESLPTYGEFVQPYKDKLGPWAKLPRPIEIRHVTTPPWLTGEPGPARSQVWMKADGRVPDENLLHVCLLAYMSDMTLLDSVLARHGVYWGDVIGASLDHAMWFHRPFRADEWVLYDSESPSASGGRGLANGRFFARDGRLIATVVQEGLLRPVRR</sequence>
<protein>
    <recommendedName>
        <fullName evidence="6">Acyl-CoA thioesterase 2</fullName>
    </recommendedName>
    <alternativeName>
        <fullName evidence="7">Thioesterase II</fullName>
    </alternativeName>
</protein>
<keyword evidence="3" id="KW-0378">Hydrolase</keyword>
<proteinExistence type="inferred from homology"/>
<dbReference type="Proteomes" id="UP000183376">
    <property type="component" value="Chromosome I"/>
</dbReference>
<dbReference type="Gene3D" id="2.40.160.210">
    <property type="entry name" value="Acyl-CoA thioesterase, double hotdog domain"/>
    <property type="match status" value="1"/>
</dbReference>
<dbReference type="PANTHER" id="PTHR11066">
    <property type="entry name" value="ACYL-COA THIOESTERASE"/>
    <property type="match status" value="1"/>
</dbReference>
<dbReference type="GO" id="GO:0009062">
    <property type="term" value="P:fatty acid catabolic process"/>
    <property type="evidence" value="ECO:0007669"/>
    <property type="project" value="TreeGrafter"/>
</dbReference>
<reference evidence="10 11" key="1">
    <citation type="submission" date="2016-10" db="EMBL/GenBank/DDBJ databases">
        <authorList>
            <person name="de Groot N.N."/>
        </authorList>
    </citation>
    <scope>NUCLEOTIDE SEQUENCE [LARGE SCALE GENOMIC DNA]</scope>
    <source>
        <strain evidence="10 11">DSM 44149</strain>
    </source>
</reference>
<evidence type="ECO:0000256" key="7">
    <source>
        <dbReference type="ARBA" id="ARBA00079653"/>
    </source>
</evidence>
<comment type="similarity">
    <text evidence="1">Belongs to the C/M/P thioester hydrolase family.</text>
</comment>
<dbReference type="CDD" id="cd03444">
    <property type="entry name" value="Thioesterase_II_repeat1"/>
    <property type="match status" value="1"/>
</dbReference>
<dbReference type="STRING" id="211114.SAMN04489726_3839"/>
<dbReference type="SUPFAM" id="SSF54637">
    <property type="entry name" value="Thioesterase/thiol ester dehydrase-isomerase"/>
    <property type="match status" value="2"/>
</dbReference>
<gene>
    <name evidence="10" type="ORF">SAMN04489726_3839</name>
</gene>
<evidence type="ECO:0000313" key="11">
    <source>
        <dbReference type="Proteomes" id="UP000183376"/>
    </source>
</evidence>
<feature type="domain" description="Acyl-CoA thioesterase-like N-terminal HotDog" evidence="9">
    <location>
        <begin position="63"/>
        <end position="139"/>
    </location>
</feature>
<organism evidence="10 11">
    <name type="scientific">Allokutzneria albata</name>
    <name type="common">Kibdelosporangium albatum</name>
    <dbReference type="NCBI Taxonomy" id="211114"/>
    <lineage>
        <taxon>Bacteria</taxon>
        <taxon>Bacillati</taxon>
        <taxon>Actinomycetota</taxon>
        <taxon>Actinomycetes</taxon>
        <taxon>Pseudonocardiales</taxon>
        <taxon>Pseudonocardiaceae</taxon>
        <taxon>Allokutzneria</taxon>
    </lineage>
</organism>
<dbReference type="RefSeq" id="WP_030430948.1">
    <property type="nucleotide sequence ID" value="NZ_JOEF01000016.1"/>
</dbReference>
<feature type="domain" description="Acyl-CoA thioesterase 2 C-terminal" evidence="8">
    <location>
        <begin position="192"/>
        <end position="305"/>
    </location>
</feature>
<dbReference type="GO" id="GO:0047617">
    <property type="term" value="F:fatty acyl-CoA hydrolase activity"/>
    <property type="evidence" value="ECO:0007669"/>
    <property type="project" value="UniProtKB-EC"/>
</dbReference>
<evidence type="ECO:0000256" key="2">
    <source>
        <dbReference type="ARBA" id="ARBA00011881"/>
    </source>
</evidence>
<dbReference type="AlphaFoldDB" id="A0A1G9WVU5"/>
<comment type="catalytic activity">
    <reaction evidence="5">
        <text>a fatty acyl-CoA + H2O = a fatty acid + CoA + H(+)</text>
        <dbReference type="Rhea" id="RHEA:16781"/>
        <dbReference type="ChEBI" id="CHEBI:15377"/>
        <dbReference type="ChEBI" id="CHEBI:15378"/>
        <dbReference type="ChEBI" id="CHEBI:28868"/>
        <dbReference type="ChEBI" id="CHEBI:57287"/>
        <dbReference type="ChEBI" id="CHEBI:77636"/>
        <dbReference type="EC" id="3.1.2.20"/>
    </reaction>
    <physiologicalReaction direction="left-to-right" evidence="5">
        <dbReference type="Rhea" id="RHEA:16782"/>
    </physiologicalReaction>
</comment>
<dbReference type="FunFam" id="2.40.160.210:FF:000001">
    <property type="entry name" value="Acyl-CoA thioesterase II"/>
    <property type="match status" value="1"/>
</dbReference>
<dbReference type="OrthoDB" id="9781019at2"/>
<name>A0A1G9WVU5_ALLAB</name>
<dbReference type="GO" id="GO:0006637">
    <property type="term" value="P:acyl-CoA metabolic process"/>
    <property type="evidence" value="ECO:0007669"/>
    <property type="project" value="InterPro"/>
</dbReference>
<keyword evidence="4" id="KW-0443">Lipid metabolism</keyword>
<dbReference type="InterPro" id="IPR042171">
    <property type="entry name" value="Acyl-CoA_hotdog"/>
</dbReference>
<dbReference type="Pfam" id="PF02551">
    <property type="entry name" value="Acyl_CoA_thio"/>
    <property type="match status" value="1"/>
</dbReference>
<evidence type="ECO:0000256" key="4">
    <source>
        <dbReference type="ARBA" id="ARBA00023098"/>
    </source>
</evidence>
<dbReference type="EMBL" id="LT629701">
    <property type="protein sequence ID" value="SDM88549.1"/>
    <property type="molecule type" value="Genomic_DNA"/>
</dbReference>
<evidence type="ECO:0000256" key="6">
    <source>
        <dbReference type="ARBA" id="ARBA00071120"/>
    </source>
</evidence>
<evidence type="ECO:0000256" key="5">
    <source>
        <dbReference type="ARBA" id="ARBA00050943"/>
    </source>
</evidence>
<dbReference type="InterPro" id="IPR029069">
    <property type="entry name" value="HotDog_dom_sf"/>
</dbReference>
<dbReference type="Pfam" id="PF13622">
    <property type="entry name" value="4HBT_3"/>
    <property type="match status" value="1"/>
</dbReference>
<dbReference type="InterPro" id="IPR025652">
    <property type="entry name" value="TesB_C"/>
</dbReference>
<dbReference type="InterPro" id="IPR049449">
    <property type="entry name" value="TesB_ACOT8-like_N"/>
</dbReference>
<accession>A0A1G9WVU5</accession>
<evidence type="ECO:0000259" key="9">
    <source>
        <dbReference type="Pfam" id="PF13622"/>
    </source>
</evidence>
<dbReference type="CDD" id="cd03445">
    <property type="entry name" value="Thioesterase_II_repeat2"/>
    <property type="match status" value="1"/>
</dbReference>
<dbReference type="PANTHER" id="PTHR11066:SF34">
    <property type="entry name" value="ACYL-COENZYME A THIOESTERASE 8"/>
    <property type="match status" value="1"/>
</dbReference>
<dbReference type="NCBIfam" id="TIGR00189">
    <property type="entry name" value="tesB"/>
    <property type="match status" value="1"/>
</dbReference>
<dbReference type="eggNOG" id="COG1946">
    <property type="taxonomic scope" value="Bacteria"/>
</dbReference>
<dbReference type="InterPro" id="IPR003703">
    <property type="entry name" value="Acyl_CoA_thio"/>
</dbReference>
<comment type="subunit">
    <text evidence="2">Homotetramer.</text>
</comment>